<evidence type="ECO:0000256" key="5">
    <source>
        <dbReference type="HAMAP-Rule" id="MF_00737"/>
    </source>
</evidence>
<keyword evidence="2 5" id="KW-0378">Hydrolase</keyword>
<proteinExistence type="inferred from homology"/>
<dbReference type="InterPro" id="IPR023696">
    <property type="entry name" value="Ureohydrolase_dom_sf"/>
</dbReference>
<keyword evidence="3 5" id="KW-0369">Histidine metabolism</keyword>
<dbReference type="InterPro" id="IPR020855">
    <property type="entry name" value="Ureohydrolase_Mn_BS"/>
</dbReference>
<dbReference type="PRINTS" id="PR00116">
    <property type="entry name" value="ARGINASE"/>
</dbReference>
<comment type="cofactor">
    <cofactor evidence="5 7">
        <name>Mn(2+)</name>
        <dbReference type="ChEBI" id="CHEBI:29035"/>
    </cofactor>
    <text evidence="5 7">Binds 2 manganese ions per subunit.</text>
</comment>
<dbReference type="OrthoDB" id="9789727at2"/>
<protein>
    <recommendedName>
        <fullName evidence="5 6">Formimidoylglutamase</fullName>
        <ecNumber evidence="5 6">3.5.3.8</ecNumber>
    </recommendedName>
    <alternativeName>
        <fullName evidence="5">Formiminoglutamase</fullName>
    </alternativeName>
    <alternativeName>
        <fullName evidence="5">Formiminoglutamate hydrolase</fullName>
    </alternativeName>
</protein>
<dbReference type="eggNOG" id="COG0010">
    <property type="taxonomic scope" value="Bacteria"/>
</dbReference>
<dbReference type="SUPFAM" id="SSF52768">
    <property type="entry name" value="Arginase/deacetylase"/>
    <property type="match status" value="1"/>
</dbReference>
<dbReference type="GO" id="GO:0050415">
    <property type="term" value="F:formimidoylglutamase activity"/>
    <property type="evidence" value="ECO:0007669"/>
    <property type="project" value="UniProtKB-UniRule"/>
</dbReference>
<comment type="caution">
    <text evidence="11">The sequence shown here is derived from an EMBL/GenBank/DDBJ whole genome shotgun (WGS) entry which is preliminary data.</text>
</comment>
<dbReference type="UniPathway" id="UPA00379">
    <property type="reaction ID" value="UER00552"/>
</dbReference>
<dbReference type="InterPro" id="IPR006035">
    <property type="entry name" value="Ureohydrolase"/>
</dbReference>
<feature type="binding site" evidence="5 7">
    <location>
        <position position="133"/>
    </location>
    <ligand>
        <name>Mn(2+)</name>
        <dbReference type="ChEBI" id="CHEBI:29035"/>
        <label>1</label>
    </ligand>
</feature>
<keyword evidence="4 5" id="KW-0464">Manganese</keyword>
<dbReference type="PANTHER" id="PTHR11358">
    <property type="entry name" value="ARGINASE/AGMATINASE"/>
    <property type="match status" value="1"/>
</dbReference>
<evidence type="ECO:0000313" key="12">
    <source>
        <dbReference type="Proteomes" id="UP000004367"/>
    </source>
</evidence>
<dbReference type="AlphaFoldDB" id="H5URZ3"/>
<dbReference type="STRING" id="1089455.MOPEL_073_01420"/>
<dbReference type="PIRSF" id="PIRSF036979">
    <property type="entry name" value="Arginase"/>
    <property type="match status" value="1"/>
</dbReference>
<comment type="similarity">
    <text evidence="5 8 9">Belongs to the arginase family.</text>
</comment>
<dbReference type="RefSeq" id="WP_009482399.1">
    <property type="nucleotide sequence ID" value="NZ_BAFE01000052.1"/>
</dbReference>
<organism evidence="11 12">
    <name type="scientific">Mobilicoccus pelagius NBRC 104925</name>
    <dbReference type="NCBI Taxonomy" id="1089455"/>
    <lineage>
        <taxon>Bacteria</taxon>
        <taxon>Bacillati</taxon>
        <taxon>Actinomycetota</taxon>
        <taxon>Actinomycetes</taxon>
        <taxon>Micrococcales</taxon>
        <taxon>Dermatophilaceae</taxon>
        <taxon>Mobilicoccus</taxon>
    </lineage>
</organism>
<comment type="catalytic activity">
    <reaction evidence="5">
        <text>N-formimidoyl-L-glutamate + H2O = formamide + L-glutamate</text>
        <dbReference type="Rhea" id="RHEA:22492"/>
        <dbReference type="ChEBI" id="CHEBI:15377"/>
        <dbReference type="ChEBI" id="CHEBI:16397"/>
        <dbReference type="ChEBI" id="CHEBI:29985"/>
        <dbReference type="ChEBI" id="CHEBI:58928"/>
        <dbReference type="EC" id="3.5.3.8"/>
    </reaction>
</comment>
<evidence type="ECO:0000256" key="2">
    <source>
        <dbReference type="ARBA" id="ARBA00022801"/>
    </source>
</evidence>
<dbReference type="Gene3D" id="3.40.800.10">
    <property type="entry name" value="Ureohydrolase domain"/>
    <property type="match status" value="1"/>
</dbReference>
<evidence type="ECO:0000256" key="1">
    <source>
        <dbReference type="ARBA" id="ARBA00022723"/>
    </source>
</evidence>
<dbReference type="NCBIfam" id="TIGR01227">
    <property type="entry name" value="hutG"/>
    <property type="match status" value="1"/>
</dbReference>
<sequence>MSTRTYEDSTWQGRDDGDGAEHRRWHQQVRRTMSSSSADAAEPLDGAVTVIGFASDEGVRRNGGRQGAAEAPDALRRALAPLALHTDVPLRDAGTVVVDGEDLESGHDALGDAIARELDTAGTRFVVVLGGGHETAYASYLGRTRAARLEGARVGVLNLDAHFDLREADRPTSGTPFLQMAEGDARADRTFDYTVVGIAEPSNTRVLFDTADRLGVPYVVDTDAQPSRLDGVLRTVDEMLERVDAVHLSIDLDVLPAAVAPGVSAPAAYGVPVEVLDAICRRVAGSGKLAILDIVELCPRLDVDGRTAKTAARLVTTCVHAAAD</sequence>
<dbReference type="PROSITE" id="PS51409">
    <property type="entry name" value="ARGINASE_2"/>
    <property type="match status" value="1"/>
</dbReference>
<feature type="binding site" evidence="7">
    <location>
        <position position="253"/>
    </location>
    <ligand>
        <name>Mn(2+)</name>
        <dbReference type="ChEBI" id="CHEBI:29035"/>
        <label>1</label>
    </ligand>
</feature>
<feature type="binding site" evidence="5">
    <location>
        <position position="162"/>
    </location>
    <ligand>
        <name>Mn(2+)</name>
        <dbReference type="ChEBI" id="CHEBI:29035"/>
        <label>2</label>
    </ligand>
</feature>
<evidence type="ECO:0000256" key="6">
    <source>
        <dbReference type="NCBIfam" id="TIGR01227"/>
    </source>
</evidence>
<reference evidence="11 12" key="1">
    <citation type="submission" date="2012-02" db="EMBL/GenBank/DDBJ databases">
        <title>Whole genome shotgun sequence of Mobilicoccus pelagius NBRC 104925.</title>
        <authorList>
            <person name="Yoshida Y."/>
            <person name="Hosoyama A."/>
            <person name="Tsuchikane K."/>
            <person name="Katsumata H."/>
            <person name="Yamazaki S."/>
            <person name="Fujita N."/>
        </authorList>
    </citation>
    <scope>NUCLEOTIDE SEQUENCE [LARGE SCALE GENOMIC DNA]</scope>
    <source>
        <strain evidence="11 12">NBRC 104925</strain>
    </source>
</reference>
<dbReference type="PROSITE" id="PS01053">
    <property type="entry name" value="ARGINASE_1"/>
    <property type="match status" value="1"/>
</dbReference>
<keyword evidence="12" id="KW-1185">Reference proteome</keyword>
<feature type="binding site" evidence="5">
    <location>
        <position position="251"/>
    </location>
    <ligand>
        <name>Mn(2+)</name>
        <dbReference type="ChEBI" id="CHEBI:29035"/>
        <label>2</label>
    </ligand>
</feature>
<dbReference type="GO" id="GO:0008783">
    <property type="term" value="F:agmatinase activity"/>
    <property type="evidence" value="ECO:0007669"/>
    <property type="project" value="TreeGrafter"/>
</dbReference>
<feature type="region of interest" description="Disordered" evidence="10">
    <location>
        <begin position="1"/>
        <end position="41"/>
    </location>
</feature>
<evidence type="ECO:0000313" key="11">
    <source>
        <dbReference type="EMBL" id="GAB48501.1"/>
    </source>
</evidence>
<dbReference type="GO" id="GO:0033389">
    <property type="term" value="P:putrescine biosynthetic process from arginine, via agmatine"/>
    <property type="evidence" value="ECO:0007669"/>
    <property type="project" value="TreeGrafter"/>
</dbReference>
<accession>H5URZ3</accession>
<dbReference type="GO" id="GO:0030145">
    <property type="term" value="F:manganese ion binding"/>
    <property type="evidence" value="ECO:0007669"/>
    <property type="project" value="UniProtKB-UniRule"/>
</dbReference>
<dbReference type="PANTHER" id="PTHR11358:SF35">
    <property type="entry name" value="FORMIMIDOYLGLUTAMASE"/>
    <property type="match status" value="1"/>
</dbReference>
<dbReference type="EMBL" id="BAFE01000052">
    <property type="protein sequence ID" value="GAB48501.1"/>
    <property type="molecule type" value="Genomic_DNA"/>
</dbReference>
<feature type="binding site" evidence="5">
    <location>
        <position position="253"/>
    </location>
    <ligand>
        <name>Mn(2+)</name>
        <dbReference type="ChEBI" id="CHEBI:29035"/>
        <label>2</label>
    </ligand>
</feature>
<evidence type="ECO:0000256" key="4">
    <source>
        <dbReference type="ARBA" id="ARBA00023211"/>
    </source>
</evidence>
<dbReference type="HAMAP" id="MF_00737">
    <property type="entry name" value="Formimidoylglutam"/>
    <property type="match status" value="1"/>
</dbReference>
<dbReference type="GO" id="GO:0019556">
    <property type="term" value="P:L-histidine catabolic process to glutamate and formamide"/>
    <property type="evidence" value="ECO:0007669"/>
    <property type="project" value="UniProtKB-UniRule"/>
</dbReference>
<dbReference type="InterPro" id="IPR005923">
    <property type="entry name" value="HutG"/>
</dbReference>
<comment type="function">
    <text evidence="5">Catalyzes the conversion of N-formimidoyl-L-glutamate to L-glutamate and formamide.</text>
</comment>
<feature type="binding site" evidence="5 7">
    <location>
        <position position="164"/>
    </location>
    <ligand>
        <name>Mn(2+)</name>
        <dbReference type="ChEBI" id="CHEBI:29035"/>
        <label>1</label>
    </ligand>
</feature>
<dbReference type="CDD" id="cd09988">
    <property type="entry name" value="Formimidoylglutamase"/>
    <property type="match status" value="1"/>
</dbReference>
<name>H5URZ3_9MICO</name>
<evidence type="ECO:0000256" key="7">
    <source>
        <dbReference type="PIRSR" id="PIRSR036979-1"/>
    </source>
</evidence>
<feature type="binding site" evidence="7">
    <location>
        <position position="162"/>
    </location>
    <ligand>
        <name>Mn(2+)</name>
        <dbReference type="ChEBI" id="CHEBI:29035"/>
        <label>1</label>
    </ligand>
</feature>
<evidence type="ECO:0000256" key="8">
    <source>
        <dbReference type="PROSITE-ProRule" id="PRU00742"/>
    </source>
</evidence>
<feature type="binding site" evidence="5 7">
    <location>
        <position position="251"/>
    </location>
    <ligand>
        <name>Mn(2+)</name>
        <dbReference type="ChEBI" id="CHEBI:29035"/>
        <label>1</label>
    </ligand>
</feature>
<feature type="binding site" evidence="5">
    <location>
        <position position="160"/>
    </location>
    <ligand>
        <name>Mn(2+)</name>
        <dbReference type="ChEBI" id="CHEBI:29035"/>
        <label>2</label>
    </ligand>
</feature>
<feature type="compositionally biased region" description="Basic and acidic residues" evidence="10">
    <location>
        <begin position="13"/>
        <end position="22"/>
    </location>
</feature>
<comment type="pathway">
    <text evidence="5">Amino-acid degradation; L-histidine degradation into L-glutamate; L-glutamate from N-formimidoyl-L-glutamate (hydrolase route): step 1/1.</text>
</comment>
<dbReference type="GO" id="GO:0019557">
    <property type="term" value="P:L-histidine catabolic process to glutamate and formate"/>
    <property type="evidence" value="ECO:0007669"/>
    <property type="project" value="UniProtKB-UniPathway"/>
</dbReference>
<gene>
    <name evidence="5 11" type="primary">hutG</name>
    <name evidence="11" type="ORF">MOPEL_073_01420</name>
</gene>
<dbReference type="Proteomes" id="UP000004367">
    <property type="component" value="Unassembled WGS sequence"/>
</dbReference>
<evidence type="ECO:0000256" key="10">
    <source>
        <dbReference type="SAM" id="MobiDB-lite"/>
    </source>
</evidence>
<dbReference type="Pfam" id="PF00491">
    <property type="entry name" value="Arginase"/>
    <property type="match status" value="1"/>
</dbReference>
<evidence type="ECO:0000256" key="3">
    <source>
        <dbReference type="ARBA" id="ARBA00022808"/>
    </source>
</evidence>
<keyword evidence="1 5" id="KW-0479">Metal-binding</keyword>
<feature type="compositionally biased region" description="Polar residues" evidence="10">
    <location>
        <begin position="1"/>
        <end position="12"/>
    </location>
</feature>
<evidence type="ECO:0000256" key="9">
    <source>
        <dbReference type="RuleBase" id="RU003684"/>
    </source>
</evidence>
<feature type="binding site" evidence="5 7">
    <location>
        <position position="160"/>
    </location>
    <ligand>
        <name>Mn(2+)</name>
        <dbReference type="ChEBI" id="CHEBI:29035"/>
        <label>1</label>
    </ligand>
</feature>
<dbReference type="EC" id="3.5.3.8" evidence="5 6"/>